<feature type="transmembrane region" description="Helical" evidence="1">
    <location>
        <begin position="259"/>
        <end position="278"/>
    </location>
</feature>
<dbReference type="AlphaFoldDB" id="A0A2M6WUE0"/>
<accession>A0A2M6WUE0</accession>
<proteinExistence type="predicted"/>
<organism evidence="3 4">
    <name type="scientific">Candidatus Falkowbacteria bacterium CG10_big_fil_rev_8_21_14_0_10_37_14</name>
    <dbReference type="NCBI Taxonomy" id="1974561"/>
    <lineage>
        <taxon>Bacteria</taxon>
        <taxon>Candidatus Falkowiibacteriota</taxon>
    </lineage>
</organism>
<keyword evidence="1" id="KW-0472">Membrane</keyword>
<dbReference type="EMBL" id="PFAM01000004">
    <property type="protein sequence ID" value="PIT96423.1"/>
    <property type="molecule type" value="Genomic_DNA"/>
</dbReference>
<dbReference type="InterPro" id="IPR001173">
    <property type="entry name" value="Glyco_trans_2-like"/>
</dbReference>
<gene>
    <name evidence="3" type="ORF">COT94_00475</name>
</gene>
<name>A0A2M6WUE0_9BACT</name>
<dbReference type="Proteomes" id="UP000228533">
    <property type="component" value="Unassembled WGS sequence"/>
</dbReference>
<reference evidence="4" key="1">
    <citation type="submission" date="2017-09" db="EMBL/GenBank/DDBJ databases">
        <title>Depth-based differentiation of microbial function through sediment-hosted aquifers and enrichment of novel symbionts in the deep terrestrial subsurface.</title>
        <authorList>
            <person name="Probst A.J."/>
            <person name="Ladd B."/>
            <person name="Jarett J.K."/>
            <person name="Geller-Mcgrath D.E."/>
            <person name="Sieber C.M.K."/>
            <person name="Emerson J.B."/>
            <person name="Anantharaman K."/>
            <person name="Thomas B.C."/>
            <person name="Malmstrom R."/>
            <person name="Stieglmeier M."/>
            <person name="Klingl A."/>
            <person name="Woyke T."/>
            <person name="Ryan C.M."/>
            <person name="Banfield J.F."/>
        </authorList>
    </citation>
    <scope>NUCLEOTIDE SEQUENCE [LARGE SCALE GENOMIC DNA]</scope>
</reference>
<dbReference type="CDD" id="cd04186">
    <property type="entry name" value="GT_2_like_c"/>
    <property type="match status" value="1"/>
</dbReference>
<evidence type="ECO:0000313" key="4">
    <source>
        <dbReference type="Proteomes" id="UP000228533"/>
    </source>
</evidence>
<evidence type="ECO:0000256" key="1">
    <source>
        <dbReference type="SAM" id="Phobius"/>
    </source>
</evidence>
<dbReference type="PANTHER" id="PTHR43179">
    <property type="entry name" value="RHAMNOSYLTRANSFERASE WBBL"/>
    <property type="match status" value="1"/>
</dbReference>
<feature type="domain" description="Glycosyltransferase 2-like" evidence="2">
    <location>
        <begin position="4"/>
        <end position="151"/>
    </location>
</feature>
<dbReference type="InterPro" id="IPR029044">
    <property type="entry name" value="Nucleotide-diphossugar_trans"/>
</dbReference>
<evidence type="ECO:0000259" key="2">
    <source>
        <dbReference type="Pfam" id="PF00535"/>
    </source>
</evidence>
<dbReference type="SUPFAM" id="SSF53448">
    <property type="entry name" value="Nucleotide-diphospho-sugar transferases"/>
    <property type="match status" value="1"/>
</dbReference>
<dbReference type="GO" id="GO:0016740">
    <property type="term" value="F:transferase activity"/>
    <property type="evidence" value="ECO:0007669"/>
    <property type="project" value="UniProtKB-KW"/>
</dbReference>
<sequence>MLLSIIIVSWKSKEVLKINLRSLSAALESLDAEVFVVDNASKDGTVEMIKKHFSWVKLIANKENIGFARANNLALSQSKGRYLLLLNPDMKLRPNTLTAWLDWLEANPQAAISGPRLVNEYGGLIHHVRRFPTILDQTAIALKLPHLSPHILDSYLARDFDYSKSARVDSIRGACFMIRRFAYEKLGGLDERFFVWFEEVDYCQRAKAIGLQVWYTPVAVAIDYVGQSFKLISRGRAQSYFRQSMLKYFIKWHSPIEVILLRLAWFIGRIITSLAIILKLESKTKT</sequence>
<keyword evidence="1" id="KW-1133">Transmembrane helix</keyword>
<dbReference type="PANTHER" id="PTHR43179:SF7">
    <property type="entry name" value="RHAMNOSYLTRANSFERASE WBBL"/>
    <property type="match status" value="1"/>
</dbReference>
<protein>
    <submittedName>
        <fullName evidence="3">Glycosyltransferase family 2 protein</fullName>
    </submittedName>
</protein>
<evidence type="ECO:0000313" key="3">
    <source>
        <dbReference type="EMBL" id="PIT96423.1"/>
    </source>
</evidence>
<dbReference type="Gene3D" id="3.90.550.10">
    <property type="entry name" value="Spore Coat Polysaccharide Biosynthesis Protein SpsA, Chain A"/>
    <property type="match status" value="1"/>
</dbReference>
<keyword evidence="3" id="KW-0808">Transferase</keyword>
<keyword evidence="1" id="KW-0812">Transmembrane</keyword>
<comment type="caution">
    <text evidence="3">The sequence shown here is derived from an EMBL/GenBank/DDBJ whole genome shotgun (WGS) entry which is preliminary data.</text>
</comment>
<dbReference type="Pfam" id="PF00535">
    <property type="entry name" value="Glycos_transf_2"/>
    <property type="match status" value="1"/>
</dbReference>